<dbReference type="SUPFAM" id="SSF57625">
    <property type="entry name" value="Invertebrate chitin-binding proteins"/>
    <property type="match status" value="2"/>
</dbReference>
<dbReference type="InterPro" id="IPR036508">
    <property type="entry name" value="Chitin-bd_dom_sf"/>
</dbReference>
<evidence type="ECO:0000313" key="3">
    <source>
        <dbReference type="Proteomes" id="UP000266841"/>
    </source>
</evidence>
<accession>K0R2A6</accession>
<dbReference type="AlphaFoldDB" id="K0R2A6"/>
<reference evidence="2 3" key="1">
    <citation type="journal article" date="2012" name="Genome Biol.">
        <title>Genome and low-iron response of an oceanic diatom adapted to chronic iron limitation.</title>
        <authorList>
            <person name="Lommer M."/>
            <person name="Specht M."/>
            <person name="Roy A.S."/>
            <person name="Kraemer L."/>
            <person name="Andreson R."/>
            <person name="Gutowska M.A."/>
            <person name="Wolf J."/>
            <person name="Bergner S.V."/>
            <person name="Schilhabel M.B."/>
            <person name="Klostermeier U.C."/>
            <person name="Beiko R.G."/>
            <person name="Rosenstiel P."/>
            <person name="Hippler M."/>
            <person name="Laroche J."/>
        </authorList>
    </citation>
    <scope>NUCLEOTIDE SEQUENCE [LARGE SCALE GENOMIC DNA]</scope>
    <source>
        <strain evidence="2 3">CCMP1005</strain>
    </source>
</reference>
<feature type="domain" description="Chitin-binding type-2" evidence="1">
    <location>
        <begin position="22"/>
        <end position="80"/>
    </location>
</feature>
<comment type="caution">
    <text evidence="2">The sequence shown here is derived from an EMBL/GenBank/DDBJ whole genome shotgun (WGS) entry which is preliminary data.</text>
</comment>
<feature type="domain" description="Chitin-binding type-2" evidence="1">
    <location>
        <begin position="109"/>
        <end position="166"/>
    </location>
</feature>
<dbReference type="PROSITE" id="PS50940">
    <property type="entry name" value="CHIT_BIND_II"/>
    <property type="match status" value="2"/>
</dbReference>
<gene>
    <name evidence="2" type="ORF">THAOC_36110</name>
</gene>
<sequence length="170" mass="17573">NPTISPPPTDSPTPRPTNSPLAFGCQGCQTGVAELRPLANCQGFYYCLESGQSLGSVPCPSGTTFDYGLQTCNYVDQVDCACPSSGPSTPLAPPPLPSVTPAPVPAGTGQICNACPISGWSLIGSDDCSGFFHCTDGIRGVFQSCPPGFLWVQSVMGCDREDRVDCACSA</sequence>
<dbReference type="Gene3D" id="2.170.140.10">
    <property type="entry name" value="Chitin binding domain"/>
    <property type="match status" value="2"/>
</dbReference>
<dbReference type="EMBL" id="AGNL01048635">
    <property type="protein sequence ID" value="EJK45279.1"/>
    <property type="molecule type" value="Genomic_DNA"/>
</dbReference>
<protein>
    <recommendedName>
        <fullName evidence="1">Chitin-binding type-2 domain-containing protein</fullName>
    </recommendedName>
</protein>
<dbReference type="GO" id="GO:0005576">
    <property type="term" value="C:extracellular region"/>
    <property type="evidence" value="ECO:0007669"/>
    <property type="project" value="InterPro"/>
</dbReference>
<evidence type="ECO:0000259" key="1">
    <source>
        <dbReference type="PROSITE" id="PS50940"/>
    </source>
</evidence>
<organism evidence="2 3">
    <name type="scientific">Thalassiosira oceanica</name>
    <name type="common">Marine diatom</name>
    <dbReference type="NCBI Taxonomy" id="159749"/>
    <lineage>
        <taxon>Eukaryota</taxon>
        <taxon>Sar</taxon>
        <taxon>Stramenopiles</taxon>
        <taxon>Ochrophyta</taxon>
        <taxon>Bacillariophyta</taxon>
        <taxon>Coscinodiscophyceae</taxon>
        <taxon>Thalassiosirophycidae</taxon>
        <taxon>Thalassiosirales</taxon>
        <taxon>Thalassiosiraceae</taxon>
        <taxon>Thalassiosira</taxon>
    </lineage>
</organism>
<dbReference type="SMART" id="SM00494">
    <property type="entry name" value="ChtBD2"/>
    <property type="match status" value="2"/>
</dbReference>
<keyword evidence="3" id="KW-1185">Reference proteome</keyword>
<dbReference type="OMA" id="NCERYIV"/>
<dbReference type="InterPro" id="IPR002557">
    <property type="entry name" value="Chitin-bd_dom"/>
</dbReference>
<dbReference type="Proteomes" id="UP000266841">
    <property type="component" value="Unassembled WGS sequence"/>
</dbReference>
<dbReference type="Pfam" id="PF01607">
    <property type="entry name" value="CBM_14"/>
    <property type="match status" value="2"/>
</dbReference>
<proteinExistence type="predicted"/>
<feature type="non-terminal residue" evidence="2">
    <location>
        <position position="1"/>
    </location>
</feature>
<dbReference type="GO" id="GO:0008061">
    <property type="term" value="F:chitin binding"/>
    <property type="evidence" value="ECO:0007669"/>
    <property type="project" value="InterPro"/>
</dbReference>
<name>K0R2A6_THAOC</name>
<evidence type="ECO:0000313" key="2">
    <source>
        <dbReference type="EMBL" id="EJK45279.1"/>
    </source>
</evidence>
<dbReference type="eggNOG" id="ENOG502QR8W">
    <property type="taxonomic scope" value="Eukaryota"/>
</dbReference>